<keyword evidence="7" id="KW-1185">Reference proteome</keyword>
<accession>A0ABU8LTF6</accession>
<dbReference type="PANTHER" id="PTHR31082">
    <property type="entry name" value="PHEROMONE-REGULATED MEMBRANE PROTEIN 10"/>
    <property type="match status" value="1"/>
</dbReference>
<dbReference type="InterPro" id="IPR010619">
    <property type="entry name" value="ThrE-like_N"/>
</dbReference>
<feature type="transmembrane region" description="Helical" evidence="3">
    <location>
        <begin position="305"/>
        <end position="323"/>
    </location>
</feature>
<keyword evidence="3" id="KW-1133">Transmembrane helix</keyword>
<feature type="transmembrane region" description="Helical" evidence="3">
    <location>
        <begin position="281"/>
        <end position="299"/>
    </location>
</feature>
<dbReference type="InterPro" id="IPR051361">
    <property type="entry name" value="ThrE/Ser_Exporter"/>
</dbReference>
<feature type="transmembrane region" description="Helical" evidence="3">
    <location>
        <begin position="455"/>
        <end position="473"/>
    </location>
</feature>
<organism evidence="6 7">
    <name type="scientific">Microbacterium marmarense</name>
    <dbReference type="NCBI Taxonomy" id="3122051"/>
    <lineage>
        <taxon>Bacteria</taxon>
        <taxon>Bacillati</taxon>
        <taxon>Actinomycetota</taxon>
        <taxon>Actinomycetes</taxon>
        <taxon>Micrococcales</taxon>
        <taxon>Microbacteriaceae</taxon>
        <taxon>Microbacterium</taxon>
    </lineage>
</organism>
<feature type="transmembrane region" description="Helical" evidence="3">
    <location>
        <begin position="125"/>
        <end position="146"/>
    </location>
</feature>
<keyword evidence="3" id="KW-0472">Membrane</keyword>
<feature type="transmembrane region" description="Helical" evidence="3">
    <location>
        <begin position="510"/>
        <end position="529"/>
    </location>
</feature>
<feature type="signal peptide" evidence="4">
    <location>
        <begin position="1"/>
        <end position="24"/>
    </location>
</feature>
<feature type="transmembrane region" description="Helical" evidence="3">
    <location>
        <begin position="479"/>
        <end position="498"/>
    </location>
</feature>
<evidence type="ECO:0000256" key="2">
    <source>
        <dbReference type="SAM" id="MobiDB-lite"/>
    </source>
</evidence>
<feature type="region of interest" description="Disordered" evidence="2">
    <location>
        <begin position="50"/>
        <end position="112"/>
    </location>
</feature>
<feature type="transmembrane region" description="Helical" evidence="3">
    <location>
        <begin position="541"/>
        <end position="561"/>
    </location>
</feature>
<evidence type="ECO:0000313" key="7">
    <source>
        <dbReference type="Proteomes" id="UP001368654"/>
    </source>
</evidence>
<feature type="transmembrane region" description="Helical" evidence="3">
    <location>
        <begin position="432"/>
        <end position="448"/>
    </location>
</feature>
<feature type="transmembrane region" description="Helical" evidence="3">
    <location>
        <begin position="401"/>
        <end position="420"/>
    </location>
</feature>
<evidence type="ECO:0000256" key="1">
    <source>
        <dbReference type="ARBA" id="ARBA00034125"/>
    </source>
</evidence>
<dbReference type="RefSeq" id="WP_337337967.1">
    <property type="nucleotide sequence ID" value="NZ_JBBDGL010000002.1"/>
</dbReference>
<evidence type="ECO:0000313" key="6">
    <source>
        <dbReference type="EMBL" id="MEJ1155534.1"/>
    </source>
</evidence>
<dbReference type="Proteomes" id="UP001368654">
    <property type="component" value="Unassembled WGS sequence"/>
</dbReference>
<evidence type="ECO:0000259" key="5">
    <source>
        <dbReference type="Pfam" id="PF06738"/>
    </source>
</evidence>
<comment type="similarity">
    <text evidence="1">Belongs to the ThrE exporter (TC 2.A.79) family.</text>
</comment>
<feature type="chain" id="PRO_5045805898" evidence="4">
    <location>
        <begin position="25"/>
        <end position="598"/>
    </location>
</feature>
<keyword evidence="3" id="KW-0812">Transmembrane</keyword>
<comment type="caution">
    <text evidence="6">The sequence shown here is derived from an EMBL/GenBank/DDBJ whole genome shotgun (WGS) entry which is preliminary data.</text>
</comment>
<feature type="transmembrane region" description="Helical" evidence="3">
    <location>
        <begin position="330"/>
        <end position="350"/>
    </location>
</feature>
<dbReference type="Pfam" id="PF06738">
    <property type="entry name" value="ThrE"/>
    <property type="match status" value="1"/>
</dbReference>
<feature type="domain" description="Threonine/serine exporter-like N-terminal" evidence="5">
    <location>
        <begin position="176"/>
        <end position="414"/>
    </location>
</feature>
<sequence length="598" mass="60106">MRASLVLLNVVIAASLTLASVAGAATLAPDDAETITPTPGVAATATPVPEVAETAEPSPTPTGGLETPTPTPSTTSEPTSTATATPTSTATPTASPTATSTPTATPTPTVVPAVPPSVATSTTSWLTVLIAVGVLAAALIIFIVLVRRAPRALPATSAAVLPEAEDESATIVVDAMAAMGQAMVDSGYSVGMVRTAMMDIAAVNGHPDAEVIVLPTALMLSVNDDGRAITRVVSAGDSTFLLHQVAAVDALVQRARAQRGAASRLADEVSMIRVMPPSFTHFQRVLAYSALSAGISVLLGASWLGVLLAVVLGVAVGLLLLFSEQVPTSYRVLVNVAAAFAVGVVVLLVARTSSDIGVLATAIAPLVILLPGGLLTTAVIELATGHIMSGAARAAAGAMRLLLLAVGMVAAAALIGVPSFTLTGDASGVNSLAPWIAVAVFGIGISVYQCADRSSILWILLVLYVAYGAQVLGDIFFGGVLSALIGAVAMVPVAVTVARQRTGPPAIVSFLPAFWLLVPGALGLAGVAAVLGGDSSGVDTIVTTVATMISIALGVLIGLALTNIPRHMRIRGAAERTDLNASTDAIASTSERYATDEP</sequence>
<reference evidence="6 7" key="1">
    <citation type="submission" date="2024-02" db="EMBL/GenBank/DDBJ databases">
        <authorList>
            <person name="Saticioglu I.B."/>
        </authorList>
    </citation>
    <scope>NUCLEOTIDE SEQUENCE [LARGE SCALE GENOMIC DNA]</scope>
    <source>
        <strain evidence="6 7">Mu-86</strain>
    </source>
</reference>
<dbReference type="EMBL" id="JBBDGL010000002">
    <property type="protein sequence ID" value="MEJ1155534.1"/>
    <property type="molecule type" value="Genomic_DNA"/>
</dbReference>
<proteinExistence type="inferred from homology"/>
<keyword evidence="4" id="KW-0732">Signal</keyword>
<feature type="transmembrane region" description="Helical" evidence="3">
    <location>
        <begin position="356"/>
        <end position="380"/>
    </location>
</feature>
<name>A0ABU8LTF6_9MICO</name>
<gene>
    <name evidence="6" type="ORF">WDU96_07970</name>
</gene>
<dbReference type="PANTHER" id="PTHR31082:SF4">
    <property type="entry name" value="PHEROMONE-REGULATED MEMBRANE PROTEIN 10"/>
    <property type="match status" value="1"/>
</dbReference>
<protein>
    <submittedName>
        <fullName evidence="6">Threonine/serine exporter family protein</fullName>
    </submittedName>
</protein>
<evidence type="ECO:0000256" key="4">
    <source>
        <dbReference type="SAM" id="SignalP"/>
    </source>
</evidence>
<evidence type="ECO:0000256" key="3">
    <source>
        <dbReference type="SAM" id="Phobius"/>
    </source>
</evidence>